<dbReference type="RefSeq" id="WP_015535141.1">
    <property type="nucleotide sequence ID" value="NZ_CABKSV010000047.1"/>
</dbReference>
<dbReference type="Pfam" id="PF00814">
    <property type="entry name" value="TsaD"/>
    <property type="match status" value="1"/>
</dbReference>
<dbReference type="GO" id="GO:0061711">
    <property type="term" value="F:tRNA N(6)-L-threonylcarbamoyladenine synthase activity"/>
    <property type="evidence" value="ECO:0007669"/>
    <property type="project" value="UniProtKB-EC"/>
</dbReference>
<dbReference type="Proteomes" id="UP001220658">
    <property type="component" value="Unassembled WGS sequence"/>
</dbReference>
<keyword evidence="2" id="KW-0012">Acyltransferase</keyword>
<dbReference type="EMBL" id="NFKM01000003">
    <property type="protein sequence ID" value="OUP61514.1"/>
    <property type="molecule type" value="Genomic_DNA"/>
</dbReference>
<evidence type="ECO:0000313" key="4">
    <source>
        <dbReference type="Proteomes" id="UP000195447"/>
    </source>
</evidence>
<evidence type="ECO:0000313" key="2">
    <source>
        <dbReference type="EMBL" id="MDC0828970.1"/>
    </source>
</evidence>
<evidence type="ECO:0000259" key="1">
    <source>
        <dbReference type="Pfam" id="PF00814"/>
    </source>
</evidence>
<dbReference type="EMBL" id="JAQNCK010000031">
    <property type="protein sequence ID" value="MDC0828970.1"/>
    <property type="molecule type" value="Genomic_DNA"/>
</dbReference>
<sequence length="199" mass="22439">MISLCMDSAYKNLILGVYKDKELLAGVSIEAFKKQSETIFVELNRILEEAKLDYADIDRVVITDGPGSYTGIRIAMTIAKVLCTTMHKELYCISTMQLYAGKEPMANVILDARSKRAYVAHCENGKIIGQTTILNVEELDDFLNSCPGTLFGDGYLIGKETKQPDYLKNFIELEDMYRKVDNIHALVPQYLKESDAYKV</sequence>
<dbReference type="Gene3D" id="3.30.420.200">
    <property type="match status" value="1"/>
</dbReference>
<comment type="caution">
    <text evidence="3">The sequence shown here is derived from an EMBL/GenBank/DDBJ whole genome shotgun (WGS) entry which is preliminary data.</text>
</comment>
<dbReference type="Gene3D" id="3.30.420.40">
    <property type="match status" value="1"/>
</dbReference>
<reference evidence="4" key="1">
    <citation type="submission" date="2017-04" db="EMBL/GenBank/DDBJ databases">
        <title>Function of individual gut microbiota members based on whole genome sequencing of pure cultures obtained from chicken caecum.</title>
        <authorList>
            <person name="Medvecky M."/>
            <person name="Cejkova D."/>
            <person name="Polansky O."/>
            <person name="Karasova D."/>
            <person name="Kubasova T."/>
            <person name="Cizek A."/>
            <person name="Rychlik I."/>
        </authorList>
    </citation>
    <scope>NUCLEOTIDE SEQUENCE [LARGE SCALE GENOMIC DNA]</scope>
    <source>
        <strain evidence="4">An178</strain>
    </source>
</reference>
<dbReference type="InterPro" id="IPR043129">
    <property type="entry name" value="ATPase_NBD"/>
</dbReference>
<reference evidence="3" key="2">
    <citation type="journal article" date="2018" name="BMC Genomics">
        <title>Whole genome sequencing and function prediction of 133 gut anaerobes isolated from chicken caecum in pure cultures.</title>
        <authorList>
            <person name="Medvecky M."/>
            <person name="Cejkova D."/>
            <person name="Polansky O."/>
            <person name="Karasova D."/>
            <person name="Kubasova T."/>
            <person name="Cizek A."/>
            <person name="Rychlik I."/>
        </authorList>
    </citation>
    <scope>NUCLEOTIDE SEQUENCE</scope>
    <source>
        <strain evidence="3">An178</strain>
    </source>
</reference>
<dbReference type="Proteomes" id="UP000195447">
    <property type="component" value="Unassembled WGS sequence"/>
</dbReference>
<dbReference type="InterPro" id="IPR022496">
    <property type="entry name" value="T6A_TsaB"/>
</dbReference>
<evidence type="ECO:0000313" key="3">
    <source>
        <dbReference type="EMBL" id="OUP61514.1"/>
    </source>
</evidence>
<gene>
    <name evidence="2" type="primary">tsaB</name>
    <name evidence="3" type="ORF">B5F14_02685</name>
    <name evidence="2" type="ORF">POG00_09680</name>
</gene>
<dbReference type="EC" id="2.3.1.234" evidence="2"/>
<name>A0A1Y4LY43_9FIRM</name>
<dbReference type="InterPro" id="IPR000905">
    <property type="entry name" value="Gcp-like_dom"/>
</dbReference>
<keyword evidence="3" id="KW-0808">Transferase</keyword>
<dbReference type="AlphaFoldDB" id="A0A1Y4LY43"/>
<reference evidence="2" key="3">
    <citation type="submission" date="2023-01" db="EMBL/GenBank/DDBJ databases">
        <title>Human gut microbiome strain richness.</title>
        <authorList>
            <person name="Chen-Liaw A."/>
        </authorList>
    </citation>
    <scope>NUCLEOTIDE SEQUENCE</scope>
    <source>
        <strain evidence="2">D55st1_G4_D55t1_190419</strain>
    </source>
</reference>
<feature type="domain" description="Gcp-like" evidence="1">
    <location>
        <begin position="31"/>
        <end position="132"/>
    </location>
</feature>
<dbReference type="GeneID" id="79875931"/>
<dbReference type="GO" id="GO:0002949">
    <property type="term" value="P:tRNA threonylcarbamoyladenosine modification"/>
    <property type="evidence" value="ECO:0007669"/>
    <property type="project" value="InterPro"/>
</dbReference>
<proteinExistence type="predicted"/>
<dbReference type="NCBIfam" id="TIGR03725">
    <property type="entry name" value="T6A_YeaZ"/>
    <property type="match status" value="1"/>
</dbReference>
<dbReference type="SUPFAM" id="SSF53067">
    <property type="entry name" value="Actin-like ATPase domain"/>
    <property type="match status" value="1"/>
</dbReference>
<keyword evidence="4" id="KW-1185">Reference proteome</keyword>
<protein>
    <submittedName>
        <fullName evidence="3">tRNA (Adenosine(37)-N6)-threonylcarbamoyltransferase complex dimerization subunit type 1 TsaB</fullName>
        <ecNumber evidence="2">2.3.1.234</ecNumber>
    </submittedName>
</protein>
<accession>A0A1Y4LY43</accession>
<organism evidence="3 4">
    <name type="scientific">Faecalitalea cylindroides</name>
    <dbReference type="NCBI Taxonomy" id="39483"/>
    <lineage>
        <taxon>Bacteria</taxon>
        <taxon>Bacillati</taxon>
        <taxon>Bacillota</taxon>
        <taxon>Erysipelotrichia</taxon>
        <taxon>Erysipelotrichales</taxon>
        <taxon>Erysipelotrichaceae</taxon>
        <taxon>Faecalitalea</taxon>
    </lineage>
</organism>